<dbReference type="InterPro" id="IPR003673">
    <property type="entry name" value="CoA-Trfase_fam_III"/>
</dbReference>
<evidence type="ECO:0000256" key="2">
    <source>
        <dbReference type="SAM" id="MobiDB-lite"/>
    </source>
</evidence>
<evidence type="ECO:0000313" key="3">
    <source>
        <dbReference type="EMBL" id="QOK65339.1"/>
    </source>
</evidence>
<gene>
    <name evidence="3" type="ORF">HUZ30_11370</name>
</gene>
<dbReference type="Pfam" id="PF02515">
    <property type="entry name" value="CoA_transf_3"/>
    <property type="match status" value="1"/>
</dbReference>
<dbReference type="Proteomes" id="UP000593625">
    <property type="component" value="Chromosome II"/>
</dbReference>
<reference evidence="3 4" key="1">
    <citation type="submission" date="2020-06" db="EMBL/GenBank/DDBJ databases">
        <title>New insights into brucella suis CRO type strains.</title>
        <authorList>
            <person name="Duvnjak S."/>
            <person name="Pavlinec Z."/>
            <person name="Vaser R."/>
            <person name="Sikic M."/>
            <person name="Kizanovic K."/>
            <person name="Spicic S."/>
        </authorList>
    </citation>
    <scope>NUCLEOTIDE SEQUENCE [LARGE SCALE GENOMIC DNA]</scope>
    <source>
        <strain evidence="3 4">CVI_72</strain>
    </source>
</reference>
<name>A0A7L9MFI8_BRUSS</name>
<dbReference type="GO" id="GO:0008410">
    <property type="term" value="F:CoA-transferase activity"/>
    <property type="evidence" value="ECO:0007669"/>
    <property type="project" value="TreeGrafter"/>
</dbReference>
<dbReference type="SUPFAM" id="SSF89796">
    <property type="entry name" value="CoA-transferase family III (CaiB/BaiF)"/>
    <property type="match status" value="1"/>
</dbReference>
<keyword evidence="1 3" id="KW-0808">Transferase</keyword>
<proteinExistence type="predicted"/>
<evidence type="ECO:0000256" key="1">
    <source>
        <dbReference type="ARBA" id="ARBA00022679"/>
    </source>
</evidence>
<dbReference type="Gene3D" id="3.40.50.10540">
    <property type="entry name" value="Crotonobetainyl-coa:carnitine coa-transferase, domain 1"/>
    <property type="match status" value="1"/>
</dbReference>
<feature type="region of interest" description="Disordered" evidence="2">
    <location>
        <begin position="1"/>
        <end position="23"/>
    </location>
</feature>
<organism evidence="3 4">
    <name type="scientific">Brucella suis bv. 4</name>
    <dbReference type="NCBI Taxonomy" id="1567501"/>
    <lineage>
        <taxon>Bacteria</taxon>
        <taxon>Pseudomonadati</taxon>
        <taxon>Pseudomonadota</taxon>
        <taxon>Alphaproteobacteria</taxon>
        <taxon>Hyphomicrobiales</taxon>
        <taxon>Brucellaceae</taxon>
        <taxon>Brucella/Ochrobactrum group</taxon>
        <taxon>Brucella</taxon>
    </lineage>
</organism>
<dbReference type="PANTHER" id="PTHR48207:SF3">
    <property type="entry name" value="SUCCINATE--HYDROXYMETHYLGLUTARATE COA-TRANSFERASE"/>
    <property type="match status" value="1"/>
</dbReference>
<dbReference type="EMBL" id="CP054956">
    <property type="protein sequence ID" value="QOK65339.1"/>
    <property type="molecule type" value="Genomic_DNA"/>
</dbReference>
<protein>
    <submittedName>
        <fullName evidence="3">CoA transferase</fullName>
    </submittedName>
</protein>
<accession>A0A7L9MFI8</accession>
<sequence length="454" mass="48980">MRWRATSRRNGGQHPDFVSPILNGRPIEKDTNLKMMNEIKATGSPDSNAALPLAGIKVLDLSRVLAGPWATMSLADMGAEVWKIENIQGGDDTRAWSVPNYKGASTYFLCANRGKKSLALDLKSREGLEIIHELAKQADVVVENFRSGTVERLKIDYESLKALNPGIVYCSISGYGQTGPEAQRPGYDFVVQAESGLMSITGQIDGEPTRIGVAMTDIVAGMVATQSVLAALYQRKTTGLGQYIDVSLYECALNTLINVGSAHLNGGHVPARFGNAHPTVVPYQIFECSDGAFALAVGNDRQFAILCERIIDLPELAADERFKTASGRALNRAALIPPMAERFRTNTRQHWMSACLKMGVPAGQVKTVPEAFESPNVKARQVVQKLESAHLGPISLVRPAQGLKAQENAAYKAPPMLGEDSASVLGDVLGLDGNKLADLIAAGVIYQYQPKDCE</sequence>
<dbReference type="Gene3D" id="3.30.1540.10">
    <property type="entry name" value="formyl-coa transferase, domain 3"/>
    <property type="match status" value="1"/>
</dbReference>
<evidence type="ECO:0000313" key="4">
    <source>
        <dbReference type="Proteomes" id="UP000593625"/>
    </source>
</evidence>
<dbReference type="AlphaFoldDB" id="A0A7L9MFI8"/>
<dbReference type="PANTHER" id="PTHR48207">
    <property type="entry name" value="SUCCINATE--HYDROXYMETHYLGLUTARATE COA-TRANSFERASE"/>
    <property type="match status" value="1"/>
</dbReference>
<dbReference type="InterPro" id="IPR044855">
    <property type="entry name" value="CoA-Trfase_III_dom3_sf"/>
</dbReference>
<dbReference type="InterPro" id="IPR050483">
    <property type="entry name" value="CoA-transferase_III_domain"/>
</dbReference>
<dbReference type="InterPro" id="IPR023606">
    <property type="entry name" value="CoA-Trfase_III_dom_1_sf"/>
</dbReference>